<evidence type="ECO:0000313" key="3">
    <source>
        <dbReference type="Proteomes" id="UP001152320"/>
    </source>
</evidence>
<gene>
    <name evidence="2" type="ORF">HOLleu_44696</name>
</gene>
<protein>
    <submittedName>
        <fullName evidence="2">Uncharacterized protein</fullName>
    </submittedName>
</protein>
<dbReference type="EMBL" id="JAIZAY010001125">
    <property type="protein sequence ID" value="KAJ8017707.1"/>
    <property type="molecule type" value="Genomic_DNA"/>
</dbReference>
<keyword evidence="3" id="KW-1185">Reference proteome</keyword>
<accession>A0A9Q0Y8N5</accession>
<sequence length="124" mass="14329">MFASLKRNFIQGSEDEEEEYEKGLDLKEAQEYMRKADEEDKKRFRERVKAKHKVRWLSVVKFRLARALCGEVAARAFCGEVAAGLSAVKSQQLLSVVKSQQCFLWQSRQRAHLHVKSEVAVKSQ</sequence>
<name>A0A9Q0Y8N5_HOLLE</name>
<reference evidence="2" key="1">
    <citation type="submission" date="2021-10" db="EMBL/GenBank/DDBJ databases">
        <title>Tropical sea cucumber genome reveals ecological adaptation and Cuvierian tubules defense mechanism.</title>
        <authorList>
            <person name="Chen T."/>
        </authorList>
    </citation>
    <scope>NUCLEOTIDE SEQUENCE</scope>
    <source>
        <strain evidence="2">Nanhai2018</strain>
        <tissue evidence="2">Muscle</tissue>
    </source>
</reference>
<proteinExistence type="predicted"/>
<evidence type="ECO:0000256" key="1">
    <source>
        <dbReference type="SAM" id="MobiDB-lite"/>
    </source>
</evidence>
<organism evidence="2 3">
    <name type="scientific">Holothuria leucospilota</name>
    <name type="common">Black long sea cucumber</name>
    <name type="synonym">Mertensiothuria leucospilota</name>
    <dbReference type="NCBI Taxonomy" id="206669"/>
    <lineage>
        <taxon>Eukaryota</taxon>
        <taxon>Metazoa</taxon>
        <taxon>Echinodermata</taxon>
        <taxon>Eleutherozoa</taxon>
        <taxon>Echinozoa</taxon>
        <taxon>Holothuroidea</taxon>
        <taxon>Aspidochirotacea</taxon>
        <taxon>Aspidochirotida</taxon>
        <taxon>Holothuriidae</taxon>
        <taxon>Holothuria</taxon>
    </lineage>
</organism>
<feature type="region of interest" description="Disordered" evidence="1">
    <location>
        <begin position="1"/>
        <end position="23"/>
    </location>
</feature>
<evidence type="ECO:0000313" key="2">
    <source>
        <dbReference type="EMBL" id="KAJ8017707.1"/>
    </source>
</evidence>
<dbReference type="AlphaFoldDB" id="A0A9Q0Y8N5"/>
<dbReference type="Proteomes" id="UP001152320">
    <property type="component" value="Unassembled WGS sequence"/>
</dbReference>
<comment type="caution">
    <text evidence="2">The sequence shown here is derived from an EMBL/GenBank/DDBJ whole genome shotgun (WGS) entry which is preliminary data.</text>
</comment>